<evidence type="ECO:0000313" key="2">
    <source>
        <dbReference type="EMBL" id="TEA19187.1"/>
    </source>
</evidence>
<evidence type="ECO:0000256" key="1">
    <source>
        <dbReference type="SAM" id="MobiDB-lite"/>
    </source>
</evidence>
<proteinExistence type="predicted"/>
<feature type="region of interest" description="Disordered" evidence="1">
    <location>
        <begin position="193"/>
        <end position="227"/>
    </location>
</feature>
<feature type="compositionally biased region" description="Polar residues" evidence="1">
    <location>
        <begin position="1022"/>
        <end position="1031"/>
    </location>
</feature>
<evidence type="ECO:0000313" key="3">
    <source>
        <dbReference type="Proteomes" id="UP000295604"/>
    </source>
</evidence>
<feature type="compositionally biased region" description="Low complexity" evidence="1">
    <location>
        <begin position="783"/>
        <end position="799"/>
    </location>
</feature>
<feature type="compositionally biased region" description="Basic and acidic residues" evidence="1">
    <location>
        <begin position="345"/>
        <end position="356"/>
    </location>
</feature>
<feature type="region of interest" description="Disordered" evidence="1">
    <location>
        <begin position="720"/>
        <end position="799"/>
    </location>
</feature>
<gene>
    <name evidence="2" type="ORF">C8034_v010263</name>
</gene>
<feature type="compositionally biased region" description="Polar residues" evidence="1">
    <location>
        <begin position="432"/>
        <end position="448"/>
    </location>
</feature>
<dbReference type="Proteomes" id="UP000295604">
    <property type="component" value="Unassembled WGS sequence"/>
</dbReference>
<reference evidence="2 3" key="1">
    <citation type="submission" date="2018-11" db="EMBL/GenBank/DDBJ databases">
        <title>Genome sequence and assembly of Colletotrichum sidae.</title>
        <authorList>
            <person name="Gan P."/>
            <person name="Shirasu K."/>
        </authorList>
    </citation>
    <scope>NUCLEOTIDE SEQUENCE [LARGE SCALE GENOMIC DNA]</scope>
    <source>
        <strain evidence="2 3">CBS 518.97</strain>
    </source>
</reference>
<feature type="compositionally biased region" description="Polar residues" evidence="1">
    <location>
        <begin position="885"/>
        <end position="901"/>
    </location>
</feature>
<feature type="region of interest" description="Disordered" evidence="1">
    <location>
        <begin position="387"/>
        <end position="454"/>
    </location>
</feature>
<feature type="compositionally biased region" description="Basic and acidic residues" evidence="1">
    <location>
        <begin position="420"/>
        <end position="431"/>
    </location>
</feature>
<feature type="compositionally biased region" description="Polar residues" evidence="1">
    <location>
        <begin position="738"/>
        <end position="754"/>
    </location>
</feature>
<dbReference type="AlphaFoldDB" id="A0A4R8TLC7"/>
<feature type="region of interest" description="Disordered" evidence="1">
    <location>
        <begin position="345"/>
        <end position="372"/>
    </location>
</feature>
<comment type="caution">
    <text evidence="2">The sequence shown here is derived from an EMBL/GenBank/DDBJ whole genome shotgun (WGS) entry which is preliminary data.</text>
</comment>
<name>A0A4R8TLC7_9PEZI</name>
<feature type="region of interest" description="Disordered" evidence="1">
    <location>
        <begin position="1"/>
        <end position="24"/>
    </location>
</feature>
<feature type="compositionally biased region" description="Polar residues" evidence="1">
    <location>
        <begin position="402"/>
        <end position="418"/>
    </location>
</feature>
<keyword evidence="3" id="KW-1185">Reference proteome</keyword>
<sequence length="1093" mass="121294">MRRYNSTKSTSGLSRTKSTKSTASFRTALQQLEHIDPATADRDAHIAASLSFSRASKPAGTGPRPPLPTQGSYKVDFPLEPSTGSEKKMDNLSKRQGLRRHGSVRFVEPAQEHDIPLIRRRTVLGSSNYCQTRSESRTDGPYVSPLTTSYIESLPPAESYRPANECASVPSSYGKVRRSKSMFNPAKKPLSSKYYFNDSPEQTSPKPAMRHLSVQDTEEESPAVQRKELRAPQSTSFLKIRDKVLNTRHENDLAVKNAENKLRRDVEKHSRLKSRPSAFFMPKRHQSRGSLRFRKSMRDVTNASRFDQSTISLPALMKKDGSLRKRARKVSTGIRTKLKSLFQRSKDPLVFHKQVPERGPQSPSGEPEDSEQEDLYMDIIDTIPTEECSVSQVPSRVPSLHAASSSQKLRSRQGSLESIDSDKNGSEEKSRVTSWTSSGTHTLNSQGTWAGEKDRQRLSVIKENGLHFSSSSFQRPAYRDPITYDFEPVQHKAAPRVDSQKVYSALMSRLKESREPGGQKENVPQVSVEDFASLAPSRLPRSKDDVSESSSVRTSPTIRYVLPEDDVFQDAPLQEIYNSNTHAIDFSNAESTSSTGSVLHHRKRSTVGTTISYGPFPAPAIRHDFTVSQQKRANNRSGEIPPTSKALSTRSSAFFGSPTCHLFRTTSPYRRAIQASMKDTSEQSTETSLSRIPSVNLDLITRRRPSLTSEDPRVAYSESIYSDQLTSPKGPPQALTPGGQNSRNGQSARWQITETKIRTPMLRFENGQSNDTEGHGSDISHGTTELPDTTPTPLTYTPTLPTDRKASFVSSLEWKTFLSANVSKADVTTRGNKLSEVRYAKPSMPRESGHVREQAQIEDDSPITYKPTGSVKKTRTPVRPAVLNHRQTLSASGAESIQSRYSAPVNDENAVPNSEGRSSSRTHAKYGPPPIPPRNSLRTIPSLPMLYLRRTQSNIPVKSPERLGAKNRSMDSTPEHKLNQGSPRVKLRSPIKLVRRADGRSGLKSSSSSPGFTSALERKFGSQLSNEQTYLGSPRSKRRCSNRPLLDASESTIIDDSDTGGSDEWRAQKSGSQKMVENFLSSRRGVLAGSAFL</sequence>
<organism evidence="2 3">
    <name type="scientific">Colletotrichum sidae</name>
    <dbReference type="NCBI Taxonomy" id="1347389"/>
    <lineage>
        <taxon>Eukaryota</taxon>
        <taxon>Fungi</taxon>
        <taxon>Dikarya</taxon>
        <taxon>Ascomycota</taxon>
        <taxon>Pezizomycotina</taxon>
        <taxon>Sordariomycetes</taxon>
        <taxon>Hypocreomycetidae</taxon>
        <taxon>Glomerellales</taxon>
        <taxon>Glomerellaceae</taxon>
        <taxon>Colletotrichum</taxon>
        <taxon>Colletotrichum orbiculare species complex</taxon>
    </lineage>
</organism>
<feature type="region of interest" description="Disordered" evidence="1">
    <location>
        <begin position="951"/>
        <end position="1070"/>
    </location>
</feature>
<accession>A0A4R8TLC7</accession>
<feature type="region of interest" description="Disordered" evidence="1">
    <location>
        <begin position="841"/>
        <end position="938"/>
    </location>
</feature>
<feature type="compositionally biased region" description="Polar residues" evidence="1">
    <location>
        <begin position="911"/>
        <end position="921"/>
    </location>
</feature>
<feature type="region of interest" description="Disordered" evidence="1">
    <location>
        <begin position="511"/>
        <end position="554"/>
    </location>
</feature>
<feature type="region of interest" description="Disordered" evidence="1">
    <location>
        <begin position="49"/>
        <end position="104"/>
    </location>
</feature>
<protein>
    <submittedName>
        <fullName evidence="2">Uncharacterized protein</fullName>
    </submittedName>
</protein>
<dbReference type="EMBL" id="QAPF01000051">
    <property type="protein sequence ID" value="TEA19187.1"/>
    <property type="molecule type" value="Genomic_DNA"/>
</dbReference>